<dbReference type="InterPro" id="IPR041459">
    <property type="entry name" value="MPTase-PolyVal"/>
</dbReference>
<dbReference type="Proteomes" id="UP001057520">
    <property type="component" value="Chromosome"/>
</dbReference>
<protein>
    <submittedName>
        <fullName evidence="3">Zincin-like metallopeptidase domain-containing protein</fullName>
    </submittedName>
</protein>
<evidence type="ECO:0000313" key="4">
    <source>
        <dbReference type="Proteomes" id="UP001057520"/>
    </source>
</evidence>
<reference evidence="3 4" key="1">
    <citation type="submission" date="2022-04" db="EMBL/GenBank/DDBJ databases">
        <title>Genome sequence of soybean root-associated Caulobacter segnis RL271.</title>
        <authorList>
            <person name="Longley R."/>
            <person name="Bonito G."/>
            <person name="Trigodet F."/>
            <person name="Crosson S."/>
            <person name="Fiebig A."/>
        </authorList>
    </citation>
    <scope>NUCLEOTIDE SEQUENCE [LARGE SCALE GENOMIC DNA]</scope>
    <source>
        <strain evidence="3 4">RL271</strain>
    </source>
</reference>
<dbReference type="InterPro" id="IPR017113">
    <property type="entry name" value="Antirestriction_ArdC"/>
</dbReference>
<accession>A0ABY4ZRN5</accession>
<dbReference type="PIRSF" id="PIRSF037112">
    <property type="entry name" value="Antirestriction_ArdC"/>
    <property type="match status" value="1"/>
</dbReference>
<evidence type="ECO:0000259" key="1">
    <source>
        <dbReference type="Pfam" id="PF08401"/>
    </source>
</evidence>
<organism evidence="3 4">
    <name type="scientific">Caulobacter segnis</name>
    <dbReference type="NCBI Taxonomy" id="88688"/>
    <lineage>
        <taxon>Bacteria</taxon>
        <taxon>Pseudomonadati</taxon>
        <taxon>Pseudomonadota</taxon>
        <taxon>Alphaproteobacteria</taxon>
        <taxon>Caulobacterales</taxon>
        <taxon>Caulobacteraceae</taxon>
        <taxon>Caulobacter</taxon>
    </lineage>
</organism>
<feature type="domain" description="N-terminal" evidence="1">
    <location>
        <begin position="24"/>
        <end position="145"/>
    </location>
</feature>
<evidence type="ECO:0000259" key="2">
    <source>
        <dbReference type="Pfam" id="PF18818"/>
    </source>
</evidence>
<dbReference type="EMBL" id="CP096040">
    <property type="protein sequence ID" value="USQ95263.1"/>
    <property type="molecule type" value="Genomic_DNA"/>
</dbReference>
<gene>
    <name evidence="3" type="ORF">MZV50_22375</name>
</gene>
<dbReference type="InterPro" id="IPR013610">
    <property type="entry name" value="ArdC_N"/>
</dbReference>
<name>A0ABY4ZRN5_9CAUL</name>
<dbReference type="Pfam" id="PF18818">
    <property type="entry name" value="MPTase-PolyVal"/>
    <property type="match status" value="1"/>
</dbReference>
<evidence type="ECO:0000313" key="3">
    <source>
        <dbReference type="EMBL" id="USQ95263.1"/>
    </source>
</evidence>
<dbReference type="Pfam" id="PF08401">
    <property type="entry name" value="ArdcN"/>
    <property type="match status" value="1"/>
</dbReference>
<sequence length="337" mass="36197">MRPSASSRRSAAKAAPAQPPEVSLYDEVTRKIITQLEAGRFPWVQPWGRAKGAALALPRNGVTGRRYSGINILLLWGAVFEHGYPSQAWVTFRQALAAGGAVRRGEHGATVVFADRFTPKAEQERAARDGDEPGKVAFLKRFKVFNLAQCEGLGGEGLEGLDGEAAPLPERQVVPAAEALITATGADFRIGGQKAFYVPSLDYVQVPPQPAFTDQINYYRTAFHELSHWTGHPSRLGRDQSGPYGGKAYGREELVAEMGAAFVCATLGITPTVRHADYLGAWLETLREDNRAIFRAASQASKAADLLLSFQSDPEPPPPPAGAVARVAEPLAAPLAA</sequence>
<keyword evidence="4" id="KW-1185">Reference proteome</keyword>
<proteinExistence type="predicted"/>
<feature type="domain" description="Polyvalent protein metallopeptidase" evidence="2">
    <location>
        <begin position="176"/>
        <end position="299"/>
    </location>
</feature>